<organism evidence="1 2">
    <name type="scientific">Geodia barretti</name>
    <name type="common">Barrett's horny sponge</name>
    <dbReference type="NCBI Taxonomy" id="519541"/>
    <lineage>
        <taxon>Eukaryota</taxon>
        <taxon>Metazoa</taxon>
        <taxon>Porifera</taxon>
        <taxon>Demospongiae</taxon>
        <taxon>Heteroscleromorpha</taxon>
        <taxon>Tetractinellida</taxon>
        <taxon>Astrophorina</taxon>
        <taxon>Geodiidae</taxon>
        <taxon>Geodia</taxon>
    </lineage>
</organism>
<dbReference type="Proteomes" id="UP001174909">
    <property type="component" value="Unassembled WGS sequence"/>
</dbReference>
<dbReference type="EMBL" id="CASHTH010004062">
    <property type="protein sequence ID" value="CAI8053045.1"/>
    <property type="molecule type" value="Genomic_DNA"/>
</dbReference>
<protein>
    <submittedName>
        <fullName evidence="1">Uncharacterized protein</fullName>
    </submittedName>
</protein>
<accession>A0AA35TRC3</accession>
<sequence length="67" mass="8059">MIISRQQCYLHTFSLERTHLHHKRLLSRHSIFSPVNNQRMSKQGHLDNRERLKITFGKGHHWLSSLD</sequence>
<proteinExistence type="predicted"/>
<comment type="caution">
    <text evidence="1">The sequence shown here is derived from an EMBL/GenBank/DDBJ whole genome shotgun (WGS) entry which is preliminary data.</text>
</comment>
<gene>
    <name evidence="1" type="ORF">GBAR_LOCUS29013</name>
</gene>
<evidence type="ECO:0000313" key="1">
    <source>
        <dbReference type="EMBL" id="CAI8053045.1"/>
    </source>
</evidence>
<dbReference type="AlphaFoldDB" id="A0AA35TRC3"/>
<reference evidence="1" key="1">
    <citation type="submission" date="2023-03" db="EMBL/GenBank/DDBJ databases">
        <authorList>
            <person name="Steffen K."/>
            <person name="Cardenas P."/>
        </authorList>
    </citation>
    <scope>NUCLEOTIDE SEQUENCE</scope>
</reference>
<name>A0AA35TRC3_GEOBA</name>
<keyword evidence="2" id="KW-1185">Reference proteome</keyword>
<evidence type="ECO:0000313" key="2">
    <source>
        <dbReference type="Proteomes" id="UP001174909"/>
    </source>
</evidence>